<dbReference type="AlphaFoldDB" id="A0AAU9J8A2"/>
<feature type="region of interest" description="Disordered" evidence="2">
    <location>
        <begin position="1"/>
        <end position="22"/>
    </location>
</feature>
<feature type="coiled-coil region" evidence="1">
    <location>
        <begin position="132"/>
        <end position="163"/>
    </location>
</feature>
<reference evidence="3" key="1">
    <citation type="submission" date="2021-09" db="EMBL/GenBank/DDBJ databases">
        <authorList>
            <consortium name="AG Swart"/>
            <person name="Singh M."/>
            <person name="Singh A."/>
            <person name="Seah K."/>
            <person name="Emmerich C."/>
        </authorList>
    </citation>
    <scope>NUCLEOTIDE SEQUENCE</scope>
    <source>
        <strain evidence="3">ATCC30299</strain>
    </source>
</reference>
<feature type="region of interest" description="Disordered" evidence="2">
    <location>
        <begin position="217"/>
        <end position="263"/>
    </location>
</feature>
<organism evidence="3 4">
    <name type="scientific">Blepharisma stoltei</name>
    <dbReference type="NCBI Taxonomy" id="1481888"/>
    <lineage>
        <taxon>Eukaryota</taxon>
        <taxon>Sar</taxon>
        <taxon>Alveolata</taxon>
        <taxon>Ciliophora</taxon>
        <taxon>Postciliodesmatophora</taxon>
        <taxon>Heterotrichea</taxon>
        <taxon>Heterotrichida</taxon>
        <taxon>Blepharismidae</taxon>
        <taxon>Blepharisma</taxon>
    </lineage>
</organism>
<keyword evidence="4" id="KW-1185">Reference proteome</keyword>
<keyword evidence="1" id="KW-0175">Coiled coil</keyword>
<comment type="caution">
    <text evidence="3">The sequence shown here is derived from an EMBL/GenBank/DDBJ whole genome shotgun (WGS) entry which is preliminary data.</text>
</comment>
<gene>
    <name evidence="3" type="ORF">BSTOLATCC_MIC30558</name>
</gene>
<proteinExistence type="predicted"/>
<evidence type="ECO:0000256" key="1">
    <source>
        <dbReference type="SAM" id="Coils"/>
    </source>
</evidence>
<dbReference type="EMBL" id="CAJZBQ010000030">
    <property type="protein sequence ID" value="CAG9322180.1"/>
    <property type="molecule type" value="Genomic_DNA"/>
</dbReference>
<evidence type="ECO:0000313" key="3">
    <source>
        <dbReference type="EMBL" id="CAG9322180.1"/>
    </source>
</evidence>
<evidence type="ECO:0000256" key="2">
    <source>
        <dbReference type="SAM" id="MobiDB-lite"/>
    </source>
</evidence>
<feature type="coiled-coil region" evidence="1">
    <location>
        <begin position="274"/>
        <end position="337"/>
    </location>
</feature>
<name>A0AAU9J8A2_9CILI</name>
<feature type="compositionally biased region" description="Low complexity" evidence="2">
    <location>
        <begin position="227"/>
        <end position="250"/>
    </location>
</feature>
<dbReference type="Proteomes" id="UP001162131">
    <property type="component" value="Unassembled WGS sequence"/>
</dbReference>
<protein>
    <submittedName>
        <fullName evidence="3">Uncharacterized protein</fullName>
    </submittedName>
</protein>
<sequence length="366" mass="42681">MNKAHVPVSQLRSGDNPSLPVLRPNYESTKLLEHQKEIESLKNEIADLKYDIQLLRKKEKESIKTELQYKQLIRTYQQELSKNSILQSKMPTEESEKNVHVIGEAYDKVYDCIKQLQDRIDDMLVNKEVSLIAVFDAKLQEISKELENEKKAKLEYIEGLAERENKSLKELEILRGSVELIEAKNCYLETENKRLRGELKQARSEYENLERRLFQMKESRPKPRVPSPKSLISPKSSTSVLLSPPVSPGSRVNSFLSSKRSENDNADARYQQVIEKLKKSIEFQKNNLRAARTAYIREIQNKNEIEQVVQVCLDEVKKQLVQNKDKTKNKGENTRQELINKLTTQEEILSLLYQKVHRNENQNQFL</sequence>
<dbReference type="PANTHER" id="PTHR40515:SF1">
    <property type="entry name" value="CILIA- AND FLAGELLA-ASSOCIATED PROTEIN 157"/>
    <property type="match status" value="1"/>
</dbReference>
<dbReference type="PANTHER" id="PTHR40515">
    <property type="entry name" value="CILIA- AND FLAGELLA-ASSOCIATED PROTEIN 157"/>
    <property type="match status" value="1"/>
</dbReference>
<evidence type="ECO:0000313" key="4">
    <source>
        <dbReference type="Proteomes" id="UP001162131"/>
    </source>
</evidence>
<accession>A0AAU9J8A2</accession>
<feature type="coiled-coil region" evidence="1">
    <location>
        <begin position="31"/>
        <end position="58"/>
    </location>
</feature>